<comment type="caution">
    <text evidence="4">The sequence shown here is derived from an EMBL/GenBank/DDBJ whole genome shotgun (WGS) entry which is preliminary data.</text>
</comment>
<dbReference type="Proteomes" id="UP001174196">
    <property type="component" value="Unassembled WGS sequence"/>
</dbReference>
<protein>
    <submittedName>
        <fullName evidence="4">PhoH family protein</fullName>
    </submittedName>
</protein>
<dbReference type="InterPro" id="IPR027417">
    <property type="entry name" value="P-loop_NTPase"/>
</dbReference>
<keyword evidence="1" id="KW-0547">Nucleotide-binding</keyword>
<proteinExistence type="predicted"/>
<evidence type="ECO:0000256" key="2">
    <source>
        <dbReference type="ARBA" id="ARBA00022840"/>
    </source>
</evidence>
<keyword evidence="5" id="KW-1185">Reference proteome</keyword>
<dbReference type="EMBL" id="JANRHH010000041">
    <property type="protein sequence ID" value="MDN4594576.1"/>
    <property type="molecule type" value="Genomic_DNA"/>
</dbReference>
<organism evidence="4 5">
    <name type="scientific">Polycladomyces subterraneus</name>
    <dbReference type="NCBI Taxonomy" id="1016997"/>
    <lineage>
        <taxon>Bacteria</taxon>
        <taxon>Bacillati</taxon>
        <taxon>Bacillota</taxon>
        <taxon>Bacilli</taxon>
        <taxon>Bacillales</taxon>
        <taxon>Thermoactinomycetaceae</taxon>
        <taxon>Polycladomyces</taxon>
    </lineage>
</organism>
<gene>
    <name evidence="4" type="ORF">NWF35_11860</name>
</gene>
<dbReference type="PANTHER" id="PTHR30473:SF2">
    <property type="entry name" value="PIN DOMAIN-CONTAINING PROTEIN"/>
    <property type="match status" value="1"/>
</dbReference>
<keyword evidence="2" id="KW-0067">ATP-binding</keyword>
<evidence type="ECO:0000256" key="1">
    <source>
        <dbReference type="ARBA" id="ARBA00022741"/>
    </source>
</evidence>
<evidence type="ECO:0000313" key="5">
    <source>
        <dbReference type="Proteomes" id="UP001174196"/>
    </source>
</evidence>
<evidence type="ECO:0000259" key="3">
    <source>
        <dbReference type="Pfam" id="PF02562"/>
    </source>
</evidence>
<dbReference type="Gene3D" id="3.40.50.300">
    <property type="entry name" value="P-loop containing nucleotide triphosphate hydrolases"/>
    <property type="match status" value="1"/>
</dbReference>
<reference evidence="4" key="1">
    <citation type="submission" date="2022-08" db="EMBL/GenBank/DDBJ databases">
        <title>Polycladomyces zharkentsis sp. nov., a novel thermophilic CMC and starch-degrading bacterium isolated from a geothermal spring in Kazakhstan.</title>
        <authorList>
            <person name="Mashzhan A."/>
            <person name="Kistaubaeva A."/>
            <person name="Javier-Lopez R."/>
            <person name="Birkeland N.-K."/>
        </authorList>
    </citation>
    <scope>NUCLEOTIDE SEQUENCE</scope>
    <source>
        <strain evidence="4">KSR 13</strain>
    </source>
</reference>
<name>A0ABT8IP60_9BACL</name>
<evidence type="ECO:0000313" key="4">
    <source>
        <dbReference type="EMBL" id="MDN4594576.1"/>
    </source>
</evidence>
<dbReference type="PANTHER" id="PTHR30473">
    <property type="entry name" value="PROTEIN PHOH"/>
    <property type="match status" value="1"/>
</dbReference>
<dbReference type="InterPro" id="IPR051451">
    <property type="entry name" value="PhoH2-like"/>
</dbReference>
<dbReference type="SUPFAM" id="SSF52540">
    <property type="entry name" value="P-loop containing nucleoside triphosphate hydrolases"/>
    <property type="match status" value="1"/>
</dbReference>
<dbReference type="RefSeq" id="WP_301239327.1">
    <property type="nucleotide sequence ID" value="NZ_JANRHH010000041.1"/>
</dbReference>
<sequence>MPLPRGNMFFGLGPKLTDEQRKYVDSIFDYQLTIVNAKAGTGKTTLAVGAAKLIGKPLLYIFNPTEEHVMGHRPGTQAEKEAAYLGPLLDALLKIGEDPYTALYDPRNVDALKQGRVWVTAVSHTFFRGTNIQDKTIIIDEAQNFTKHDLKKVLTRIHDSCTVVMVGHAGQCDLPNPKHSGFAPYIEHFRDKDYCNIVELTKNFRGRLAQDADEIE</sequence>
<accession>A0ABT8IP60</accession>
<dbReference type="Pfam" id="PF02562">
    <property type="entry name" value="PhoH"/>
    <property type="match status" value="1"/>
</dbReference>
<dbReference type="InterPro" id="IPR003714">
    <property type="entry name" value="PhoH"/>
</dbReference>
<feature type="domain" description="PhoH-like protein" evidence="3">
    <location>
        <begin position="16"/>
        <end position="203"/>
    </location>
</feature>